<reference evidence="2 3" key="1">
    <citation type="submission" date="2024-09" db="EMBL/GenBank/DDBJ databases">
        <authorList>
            <person name="Sun Q."/>
            <person name="Mori K."/>
        </authorList>
    </citation>
    <scope>NUCLEOTIDE SEQUENCE [LARGE SCALE GENOMIC DNA]</scope>
    <source>
        <strain evidence="2 3">CCM 3426</strain>
    </source>
</reference>
<dbReference type="RefSeq" id="WP_185844879.1">
    <property type="nucleotide sequence ID" value="NZ_BMRC01000012.1"/>
</dbReference>
<proteinExistence type="predicted"/>
<dbReference type="PANTHER" id="PTHR33164">
    <property type="entry name" value="TRANSCRIPTIONAL REGULATOR, MARR FAMILY"/>
    <property type="match status" value="1"/>
</dbReference>
<dbReference type="SMART" id="SM00347">
    <property type="entry name" value="HTH_MARR"/>
    <property type="match status" value="1"/>
</dbReference>
<organism evidence="2 3">
    <name type="scientific">Nonomuraea spiralis</name>
    <dbReference type="NCBI Taxonomy" id="46182"/>
    <lineage>
        <taxon>Bacteria</taxon>
        <taxon>Bacillati</taxon>
        <taxon>Actinomycetota</taxon>
        <taxon>Actinomycetes</taxon>
        <taxon>Streptosporangiales</taxon>
        <taxon>Streptosporangiaceae</taxon>
        <taxon>Nonomuraea</taxon>
    </lineage>
</organism>
<evidence type="ECO:0000259" key="1">
    <source>
        <dbReference type="PROSITE" id="PS50995"/>
    </source>
</evidence>
<sequence>MDDSAWHIEEASLVLVEATLDAMAALGDLSVPRLRVLLAVDRHGPMNLRSLAERLDMSLSAAGRVVDRLDTAGLLSRAPAAHSRREIRISTTQAGRDVLERLRAARRQRIGHALEKLAPADRTTLVHVLRRLTEAADS</sequence>
<dbReference type="InterPro" id="IPR036390">
    <property type="entry name" value="WH_DNA-bd_sf"/>
</dbReference>
<dbReference type="InterPro" id="IPR000835">
    <property type="entry name" value="HTH_MarR-typ"/>
</dbReference>
<comment type="caution">
    <text evidence="2">The sequence shown here is derived from an EMBL/GenBank/DDBJ whole genome shotgun (WGS) entry which is preliminary data.</text>
</comment>
<protein>
    <submittedName>
        <fullName evidence="2">MarR family winged helix-turn-helix transcriptional regulator</fullName>
    </submittedName>
</protein>
<dbReference type="PROSITE" id="PS50995">
    <property type="entry name" value="HTH_MARR_2"/>
    <property type="match status" value="1"/>
</dbReference>
<feature type="domain" description="HTH marR-type" evidence="1">
    <location>
        <begin position="1"/>
        <end position="134"/>
    </location>
</feature>
<dbReference type="PANTHER" id="PTHR33164:SF94">
    <property type="entry name" value="TRANSCRIPTIONAL REGULATORY PROTEIN-RELATED"/>
    <property type="match status" value="1"/>
</dbReference>
<keyword evidence="3" id="KW-1185">Reference proteome</keyword>
<evidence type="ECO:0000313" key="3">
    <source>
        <dbReference type="Proteomes" id="UP001589647"/>
    </source>
</evidence>
<gene>
    <name evidence="2" type="ORF">ACFFV7_40540</name>
</gene>
<accession>A0ABV5ISJ5</accession>
<dbReference type="SUPFAM" id="SSF46785">
    <property type="entry name" value="Winged helix' DNA-binding domain"/>
    <property type="match status" value="1"/>
</dbReference>
<dbReference type="Pfam" id="PF01047">
    <property type="entry name" value="MarR"/>
    <property type="match status" value="1"/>
</dbReference>
<dbReference type="InterPro" id="IPR039422">
    <property type="entry name" value="MarR/SlyA-like"/>
</dbReference>
<evidence type="ECO:0000313" key="2">
    <source>
        <dbReference type="EMBL" id="MFB9207533.1"/>
    </source>
</evidence>
<dbReference type="Gene3D" id="1.10.10.10">
    <property type="entry name" value="Winged helix-like DNA-binding domain superfamily/Winged helix DNA-binding domain"/>
    <property type="match status" value="1"/>
</dbReference>
<dbReference type="Proteomes" id="UP001589647">
    <property type="component" value="Unassembled WGS sequence"/>
</dbReference>
<dbReference type="InterPro" id="IPR036388">
    <property type="entry name" value="WH-like_DNA-bd_sf"/>
</dbReference>
<dbReference type="EMBL" id="JBHMEI010000057">
    <property type="protein sequence ID" value="MFB9207533.1"/>
    <property type="molecule type" value="Genomic_DNA"/>
</dbReference>
<name>A0ABV5ISJ5_9ACTN</name>